<keyword evidence="3 9" id="KW-0812">Transmembrane</keyword>
<dbReference type="SUPFAM" id="SSF81321">
    <property type="entry name" value="Family A G protein-coupled receptor-like"/>
    <property type="match status" value="1"/>
</dbReference>
<dbReference type="AlphaFoldDB" id="A0AAE0XQH4"/>
<dbReference type="PANTHER" id="PTHR45695">
    <property type="entry name" value="LEUCOKININ RECEPTOR-RELATED"/>
    <property type="match status" value="1"/>
</dbReference>
<keyword evidence="6 9" id="KW-0472">Membrane</keyword>
<evidence type="ECO:0000256" key="3">
    <source>
        <dbReference type="ARBA" id="ARBA00022692"/>
    </source>
</evidence>
<evidence type="ECO:0000313" key="12">
    <source>
        <dbReference type="EMBL" id="KAK3704025.1"/>
    </source>
</evidence>
<evidence type="ECO:0000256" key="6">
    <source>
        <dbReference type="ARBA" id="ARBA00023136"/>
    </source>
</evidence>
<reference evidence="12" key="1">
    <citation type="journal article" date="2023" name="G3 (Bethesda)">
        <title>A reference genome for the long-term kleptoplast-retaining sea slug Elysia crispata morphotype clarki.</title>
        <authorList>
            <person name="Eastman K.E."/>
            <person name="Pendleton A.L."/>
            <person name="Shaikh M.A."/>
            <person name="Suttiyut T."/>
            <person name="Ogas R."/>
            <person name="Tomko P."/>
            <person name="Gavelis G."/>
            <person name="Widhalm J.R."/>
            <person name="Wisecaver J.H."/>
        </authorList>
    </citation>
    <scope>NUCLEOTIDE SEQUENCE</scope>
    <source>
        <strain evidence="12">ECLA1</strain>
    </source>
</reference>
<feature type="transmembrane region" description="Helical" evidence="9">
    <location>
        <begin position="337"/>
        <end position="358"/>
    </location>
</feature>
<dbReference type="InterPro" id="IPR017452">
    <property type="entry name" value="GPCR_Rhodpsn_7TM"/>
</dbReference>
<dbReference type="Proteomes" id="UP001283361">
    <property type="component" value="Unassembled WGS sequence"/>
</dbReference>
<proteinExistence type="inferred from homology"/>
<dbReference type="Pfam" id="PF00001">
    <property type="entry name" value="7tm_1"/>
    <property type="match status" value="1"/>
</dbReference>
<dbReference type="PROSITE" id="PS50262">
    <property type="entry name" value="G_PROTEIN_RECEP_F1_2"/>
    <property type="match status" value="1"/>
</dbReference>
<evidence type="ECO:0000259" key="11">
    <source>
        <dbReference type="PROSITE" id="PS50262"/>
    </source>
</evidence>
<organism evidence="12 13">
    <name type="scientific">Elysia crispata</name>
    <name type="common">lettuce slug</name>
    <dbReference type="NCBI Taxonomy" id="231223"/>
    <lineage>
        <taxon>Eukaryota</taxon>
        <taxon>Metazoa</taxon>
        <taxon>Spiralia</taxon>
        <taxon>Lophotrochozoa</taxon>
        <taxon>Mollusca</taxon>
        <taxon>Gastropoda</taxon>
        <taxon>Heterobranchia</taxon>
        <taxon>Euthyneura</taxon>
        <taxon>Panpulmonata</taxon>
        <taxon>Sacoglossa</taxon>
        <taxon>Placobranchoidea</taxon>
        <taxon>Plakobranchidae</taxon>
        <taxon>Elysia</taxon>
    </lineage>
</organism>
<sequence>MAASATVAAGLLLNYTTLFGVGDEPDSLPDEDYAGVSSLLPTDTVDYSQMDYPRELKYKPAWEMVVKTFFYILSIILALVGNIIVIVVVAKNARMHTATNFYIVNLAVADCLVVLTCSWTHLVDDLTPFWVLGSFFCTFNTFSQVLSLVASISTLAVIAGDRFFGIVFAMKAHFVERRARCTIALIWVFSLVVASPLLFFRRYQELQWRNMVEGWCDDVWPVEVWLDEETGKLMAYSPLRRLYYMTVCIVLFFIPCLIMTITYAVIIVTVWSAKVPGERISKDIKSQIRLRKRIIKMLVVIQAVFVLCWLPLIISLIYAEFVHQRDAMLHDWYIHFSYFACYLAYANSAINPFIYAGFNANFMKGFASLCGGAEARSRYNTMVSRVDSFQSSTHMTKV</sequence>
<feature type="transmembrane region" description="Helical" evidence="9">
    <location>
        <begin position="69"/>
        <end position="90"/>
    </location>
</feature>
<feature type="transmembrane region" description="Helical" evidence="9">
    <location>
        <begin position="181"/>
        <end position="200"/>
    </location>
</feature>
<keyword evidence="8" id="KW-0807">Transducer</keyword>
<evidence type="ECO:0000256" key="10">
    <source>
        <dbReference type="SAM" id="SignalP"/>
    </source>
</evidence>
<evidence type="ECO:0000256" key="1">
    <source>
        <dbReference type="ARBA" id="ARBA00004141"/>
    </source>
</evidence>
<keyword evidence="7" id="KW-0675">Receptor</keyword>
<keyword evidence="10" id="KW-0732">Signal</keyword>
<comment type="subcellular location">
    <subcellularLocation>
        <location evidence="1">Membrane</location>
        <topology evidence="1">Multi-pass membrane protein</topology>
    </subcellularLocation>
</comment>
<dbReference type="PRINTS" id="PR00237">
    <property type="entry name" value="GPCRRHODOPSN"/>
</dbReference>
<feature type="domain" description="G-protein coupled receptors family 1 profile" evidence="11">
    <location>
        <begin position="81"/>
        <end position="355"/>
    </location>
</feature>
<feature type="transmembrane region" description="Helical" evidence="9">
    <location>
        <begin position="242"/>
        <end position="273"/>
    </location>
</feature>
<feature type="transmembrane region" description="Helical" evidence="9">
    <location>
        <begin position="102"/>
        <end position="122"/>
    </location>
</feature>
<dbReference type="PRINTS" id="PR01012">
    <property type="entry name" value="NRPEPTIDEYR"/>
</dbReference>
<dbReference type="GO" id="GO:0004983">
    <property type="term" value="F:neuropeptide Y receptor activity"/>
    <property type="evidence" value="ECO:0007669"/>
    <property type="project" value="InterPro"/>
</dbReference>
<evidence type="ECO:0000256" key="7">
    <source>
        <dbReference type="ARBA" id="ARBA00023170"/>
    </source>
</evidence>
<protein>
    <recommendedName>
        <fullName evidence="11">G-protein coupled receptors family 1 profile domain-containing protein</fullName>
    </recommendedName>
</protein>
<dbReference type="InterPro" id="IPR000611">
    <property type="entry name" value="NPY_rcpt"/>
</dbReference>
<gene>
    <name evidence="12" type="ORF">RRG08_055486</name>
</gene>
<dbReference type="EMBL" id="JAWDGP010007811">
    <property type="protein sequence ID" value="KAK3704025.1"/>
    <property type="molecule type" value="Genomic_DNA"/>
</dbReference>
<comment type="caution">
    <text evidence="12">The sequence shown here is derived from an EMBL/GenBank/DDBJ whole genome shotgun (WGS) entry which is preliminary data.</text>
</comment>
<name>A0AAE0XQH4_9GAST</name>
<evidence type="ECO:0000256" key="2">
    <source>
        <dbReference type="ARBA" id="ARBA00010663"/>
    </source>
</evidence>
<evidence type="ECO:0000256" key="4">
    <source>
        <dbReference type="ARBA" id="ARBA00022989"/>
    </source>
</evidence>
<evidence type="ECO:0000256" key="5">
    <source>
        <dbReference type="ARBA" id="ARBA00023040"/>
    </source>
</evidence>
<evidence type="ECO:0000313" key="13">
    <source>
        <dbReference type="Proteomes" id="UP001283361"/>
    </source>
</evidence>
<evidence type="ECO:0000256" key="9">
    <source>
        <dbReference type="SAM" id="Phobius"/>
    </source>
</evidence>
<keyword evidence="4 9" id="KW-1133">Transmembrane helix</keyword>
<dbReference type="PANTHER" id="PTHR45695:SF9">
    <property type="entry name" value="LEUCOKININ RECEPTOR"/>
    <property type="match status" value="1"/>
</dbReference>
<keyword evidence="5" id="KW-0297">G-protein coupled receptor</keyword>
<evidence type="ECO:0000256" key="8">
    <source>
        <dbReference type="ARBA" id="ARBA00023224"/>
    </source>
</evidence>
<dbReference type="GO" id="GO:0005886">
    <property type="term" value="C:plasma membrane"/>
    <property type="evidence" value="ECO:0007669"/>
    <property type="project" value="TreeGrafter"/>
</dbReference>
<feature type="transmembrane region" description="Helical" evidence="9">
    <location>
        <begin position="142"/>
        <end position="169"/>
    </location>
</feature>
<feature type="signal peptide" evidence="10">
    <location>
        <begin position="1"/>
        <end position="22"/>
    </location>
</feature>
<feature type="transmembrane region" description="Helical" evidence="9">
    <location>
        <begin position="294"/>
        <end position="317"/>
    </location>
</feature>
<comment type="similarity">
    <text evidence="2">Belongs to the G-protein coupled receptor 1 family.</text>
</comment>
<feature type="chain" id="PRO_5042224735" description="G-protein coupled receptors family 1 profile domain-containing protein" evidence="10">
    <location>
        <begin position="23"/>
        <end position="398"/>
    </location>
</feature>
<keyword evidence="13" id="KW-1185">Reference proteome</keyword>
<dbReference type="InterPro" id="IPR000276">
    <property type="entry name" value="GPCR_Rhodpsn"/>
</dbReference>
<dbReference type="Gene3D" id="1.20.1070.10">
    <property type="entry name" value="Rhodopsin 7-helix transmembrane proteins"/>
    <property type="match status" value="1"/>
</dbReference>
<accession>A0AAE0XQH4</accession>